<accession>A0ABV4KE14</accession>
<name>A0ABV4KE14_9FLAO</name>
<organism evidence="3 4">
    <name type="scientific">Flavobacterium frigidarium</name>
    <dbReference type="NCBI Taxonomy" id="99286"/>
    <lineage>
        <taxon>Bacteria</taxon>
        <taxon>Pseudomonadati</taxon>
        <taxon>Bacteroidota</taxon>
        <taxon>Flavobacteriia</taxon>
        <taxon>Flavobacteriales</taxon>
        <taxon>Flavobacteriaceae</taxon>
        <taxon>Flavobacterium</taxon>
    </lineage>
</organism>
<dbReference type="RefSeq" id="WP_026707333.1">
    <property type="nucleotide sequence ID" value="NZ_JASMRN010000009.1"/>
</dbReference>
<dbReference type="PANTHER" id="PTHR31157">
    <property type="entry name" value="SCP DOMAIN-CONTAINING PROTEIN"/>
    <property type="match status" value="1"/>
</dbReference>
<evidence type="ECO:0000259" key="2">
    <source>
        <dbReference type="Pfam" id="PF00188"/>
    </source>
</evidence>
<comment type="caution">
    <text evidence="3">The sequence shown here is derived from an EMBL/GenBank/DDBJ whole genome shotgun (WGS) entry which is preliminary data.</text>
</comment>
<feature type="chain" id="PRO_5045571950" evidence="1">
    <location>
        <begin position="23"/>
        <end position="170"/>
    </location>
</feature>
<sequence length="170" mass="18881">MKAKLLSLLLLGSVIFTMNSCSSDSSEGAVTANAIAKSKEVSTYIYSAEELKAMELINEYRVSVGLNALKTINHISFKSEEHDFYMISNNVVNHDDFVARSQNIIEVLDASKVGENIAYNYNTPEGALKAWLNSESHKKNIEGNFTHFGLAIKKDSVTGKKYYTNIFAKI</sequence>
<dbReference type="EMBL" id="JASMRN010000009">
    <property type="protein sequence ID" value="MEZ7515920.1"/>
    <property type="molecule type" value="Genomic_DNA"/>
</dbReference>
<evidence type="ECO:0000313" key="3">
    <source>
        <dbReference type="EMBL" id="MEZ7515920.1"/>
    </source>
</evidence>
<dbReference type="InterPro" id="IPR014044">
    <property type="entry name" value="CAP_dom"/>
</dbReference>
<dbReference type="Pfam" id="PF00188">
    <property type="entry name" value="CAP"/>
    <property type="match status" value="1"/>
</dbReference>
<dbReference type="Gene3D" id="3.40.33.10">
    <property type="entry name" value="CAP"/>
    <property type="match status" value="1"/>
</dbReference>
<evidence type="ECO:0000313" key="4">
    <source>
        <dbReference type="Proteomes" id="UP001568894"/>
    </source>
</evidence>
<keyword evidence="4" id="KW-1185">Reference proteome</keyword>
<dbReference type="Proteomes" id="UP001568894">
    <property type="component" value="Unassembled WGS sequence"/>
</dbReference>
<protein>
    <submittedName>
        <fullName evidence="3">CAP domain-containing protein</fullName>
    </submittedName>
</protein>
<dbReference type="SUPFAM" id="SSF55797">
    <property type="entry name" value="PR-1-like"/>
    <property type="match status" value="1"/>
</dbReference>
<dbReference type="CDD" id="cd05379">
    <property type="entry name" value="CAP_bacterial"/>
    <property type="match status" value="1"/>
</dbReference>
<keyword evidence="1" id="KW-0732">Signal</keyword>
<feature type="signal peptide" evidence="1">
    <location>
        <begin position="1"/>
        <end position="22"/>
    </location>
</feature>
<feature type="domain" description="SCP" evidence="2">
    <location>
        <begin position="55"/>
        <end position="164"/>
    </location>
</feature>
<dbReference type="InterPro" id="IPR035940">
    <property type="entry name" value="CAP_sf"/>
</dbReference>
<gene>
    <name evidence="3" type="ORF">QO192_11580</name>
</gene>
<evidence type="ECO:0000256" key="1">
    <source>
        <dbReference type="SAM" id="SignalP"/>
    </source>
</evidence>
<dbReference type="PANTHER" id="PTHR31157:SF1">
    <property type="entry name" value="SCP DOMAIN-CONTAINING PROTEIN"/>
    <property type="match status" value="1"/>
</dbReference>
<proteinExistence type="predicted"/>
<reference evidence="3 4" key="1">
    <citation type="submission" date="2023-05" db="EMBL/GenBank/DDBJ databases">
        <title>Adaptations of aquatic viruses from atmosphere-close ecosystems of the Central Arctic Ocean.</title>
        <authorList>
            <person name="Rahlff J."/>
            <person name="Holmfeldt K."/>
        </authorList>
    </citation>
    <scope>NUCLEOTIDE SEQUENCE [LARGE SCALE GENOMIC DNA]</scope>
    <source>
        <strain evidence="3 4">Arc14</strain>
    </source>
</reference>